<dbReference type="HOGENOM" id="CLU_2441081_0_0_1"/>
<name>A0A0D0BWG2_9AGAR</name>
<organism evidence="1 2">
    <name type="scientific">Collybiopsis luxurians FD-317 M1</name>
    <dbReference type="NCBI Taxonomy" id="944289"/>
    <lineage>
        <taxon>Eukaryota</taxon>
        <taxon>Fungi</taxon>
        <taxon>Dikarya</taxon>
        <taxon>Basidiomycota</taxon>
        <taxon>Agaricomycotina</taxon>
        <taxon>Agaricomycetes</taxon>
        <taxon>Agaricomycetidae</taxon>
        <taxon>Agaricales</taxon>
        <taxon>Marasmiineae</taxon>
        <taxon>Omphalotaceae</taxon>
        <taxon>Collybiopsis</taxon>
        <taxon>Collybiopsis luxurians</taxon>
    </lineage>
</organism>
<proteinExistence type="predicted"/>
<dbReference type="AlphaFoldDB" id="A0A0D0BWG2"/>
<dbReference type="OrthoDB" id="3037028at2759"/>
<sequence length="90" mass="10298">MKSLQTSHYLLYGCQSLTVATDAKYIKGILDNSSCGLNTTINRWIEEVRKYHFDLVHIKRKLHELADGLSQQAANAISTPILRTEEEYDQ</sequence>
<gene>
    <name evidence="1" type="ORF">GYMLUDRAFT_183433</name>
</gene>
<accession>A0A0D0BWG2</accession>
<evidence type="ECO:0000313" key="2">
    <source>
        <dbReference type="Proteomes" id="UP000053593"/>
    </source>
</evidence>
<keyword evidence="2" id="KW-1185">Reference proteome</keyword>
<protein>
    <submittedName>
        <fullName evidence="1">Uncharacterized protein</fullName>
    </submittedName>
</protein>
<reference evidence="1 2" key="1">
    <citation type="submission" date="2014-04" db="EMBL/GenBank/DDBJ databases">
        <title>Evolutionary Origins and Diversification of the Mycorrhizal Mutualists.</title>
        <authorList>
            <consortium name="DOE Joint Genome Institute"/>
            <consortium name="Mycorrhizal Genomics Consortium"/>
            <person name="Kohler A."/>
            <person name="Kuo A."/>
            <person name="Nagy L.G."/>
            <person name="Floudas D."/>
            <person name="Copeland A."/>
            <person name="Barry K.W."/>
            <person name="Cichocki N."/>
            <person name="Veneault-Fourrey C."/>
            <person name="LaButti K."/>
            <person name="Lindquist E.A."/>
            <person name="Lipzen A."/>
            <person name="Lundell T."/>
            <person name="Morin E."/>
            <person name="Murat C."/>
            <person name="Riley R."/>
            <person name="Ohm R."/>
            <person name="Sun H."/>
            <person name="Tunlid A."/>
            <person name="Henrissat B."/>
            <person name="Grigoriev I.V."/>
            <person name="Hibbett D.S."/>
            <person name="Martin F."/>
        </authorList>
    </citation>
    <scope>NUCLEOTIDE SEQUENCE [LARGE SCALE GENOMIC DNA]</scope>
    <source>
        <strain evidence="1 2">FD-317 M1</strain>
    </source>
</reference>
<dbReference type="Proteomes" id="UP000053593">
    <property type="component" value="Unassembled WGS sequence"/>
</dbReference>
<dbReference type="EMBL" id="KN834967">
    <property type="protein sequence ID" value="KIK49882.1"/>
    <property type="molecule type" value="Genomic_DNA"/>
</dbReference>
<evidence type="ECO:0000313" key="1">
    <source>
        <dbReference type="EMBL" id="KIK49882.1"/>
    </source>
</evidence>